<dbReference type="Proteomes" id="UP000596938">
    <property type="component" value="Unassembled WGS sequence"/>
</dbReference>
<proteinExistence type="predicted"/>
<sequence>MAVGADRELSPYFPIHNAHEAGLIGDDKDRAIWVHLRGQTHWANLKDFRERARQPQKE</sequence>
<name>A0ABQ1Y3L5_9MICC</name>
<organism evidence="1 2">
    <name type="scientific">Pseudarthrobacter polychromogenes</name>
    <dbReference type="NCBI Taxonomy" id="1676"/>
    <lineage>
        <taxon>Bacteria</taxon>
        <taxon>Bacillati</taxon>
        <taxon>Actinomycetota</taxon>
        <taxon>Actinomycetes</taxon>
        <taxon>Micrococcales</taxon>
        <taxon>Micrococcaceae</taxon>
        <taxon>Pseudarthrobacter</taxon>
    </lineage>
</organism>
<accession>A0ABQ1Y3L5</accession>
<protein>
    <submittedName>
        <fullName evidence="1">Uncharacterized protein</fullName>
    </submittedName>
</protein>
<evidence type="ECO:0000313" key="2">
    <source>
        <dbReference type="Proteomes" id="UP000596938"/>
    </source>
</evidence>
<keyword evidence="2" id="KW-1185">Reference proteome</keyword>
<comment type="caution">
    <text evidence="1">The sequence shown here is derived from an EMBL/GenBank/DDBJ whole genome shotgun (WGS) entry which is preliminary data.</text>
</comment>
<dbReference type="EMBL" id="BMKU01000021">
    <property type="protein sequence ID" value="GGH10828.1"/>
    <property type="molecule type" value="Genomic_DNA"/>
</dbReference>
<evidence type="ECO:0000313" key="1">
    <source>
        <dbReference type="EMBL" id="GGH10828.1"/>
    </source>
</evidence>
<reference evidence="2" key="1">
    <citation type="journal article" date="2019" name="Int. J. Syst. Evol. Microbiol.">
        <title>The Global Catalogue of Microorganisms (GCM) 10K type strain sequencing project: providing services to taxonomists for standard genome sequencing and annotation.</title>
        <authorList>
            <consortium name="The Broad Institute Genomics Platform"/>
            <consortium name="The Broad Institute Genome Sequencing Center for Infectious Disease"/>
            <person name="Wu L."/>
            <person name="Ma J."/>
        </authorList>
    </citation>
    <scope>NUCLEOTIDE SEQUENCE [LARGE SCALE GENOMIC DNA]</scope>
    <source>
        <strain evidence="2">CGMCC 1.1927</strain>
    </source>
</reference>
<gene>
    <name evidence="1" type="ORF">GCM10011577_39770</name>
</gene>